<dbReference type="EMBL" id="FN668672">
    <property type="protein sequence ID" value="CBK24059.2"/>
    <property type="molecule type" value="Genomic_DNA"/>
</dbReference>
<name>D8M7M0_BLAHO</name>
<dbReference type="RefSeq" id="XP_012898107.1">
    <property type="nucleotide sequence ID" value="XM_013042653.1"/>
</dbReference>
<accession>D8M7M0</accession>
<dbReference type="PANTHER" id="PTHR46100:SF4">
    <property type="entry name" value="USPA DOMAIN-CONTAINING PROTEIN"/>
    <property type="match status" value="1"/>
</dbReference>
<dbReference type="GeneID" id="24920907"/>
<dbReference type="AlphaFoldDB" id="D8M7M0"/>
<evidence type="ECO:0000259" key="1">
    <source>
        <dbReference type="Pfam" id="PF00582"/>
    </source>
</evidence>
<dbReference type="InterPro" id="IPR014729">
    <property type="entry name" value="Rossmann-like_a/b/a_fold"/>
</dbReference>
<evidence type="ECO:0000313" key="3">
    <source>
        <dbReference type="Proteomes" id="UP000008312"/>
    </source>
</evidence>
<dbReference type="PRINTS" id="PR01438">
    <property type="entry name" value="UNVRSLSTRESS"/>
</dbReference>
<dbReference type="InParanoid" id="D8M7M0"/>
<organism evidence="2">
    <name type="scientific">Blastocystis hominis</name>
    <dbReference type="NCBI Taxonomy" id="12968"/>
    <lineage>
        <taxon>Eukaryota</taxon>
        <taxon>Sar</taxon>
        <taxon>Stramenopiles</taxon>
        <taxon>Bigyra</taxon>
        <taxon>Opalozoa</taxon>
        <taxon>Opalinata</taxon>
        <taxon>Blastocystidae</taxon>
        <taxon>Blastocystis</taxon>
    </lineage>
</organism>
<dbReference type="Pfam" id="PF00582">
    <property type="entry name" value="Usp"/>
    <property type="match status" value="1"/>
</dbReference>
<dbReference type="Proteomes" id="UP000008312">
    <property type="component" value="Unassembled WGS sequence"/>
</dbReference>
<dbReference type="Gene3D" id="3.40.50.620">
    <property type="entry name" value="HUPs"/>
    <property type="match status" value="1"/>
</dbReference>
<gene>
    <name evidence="2" type="ORF">GSBLH_T00003845001</name>
</gene>
<protein>
    <recommendedName>
        <fullName evidence="1">UspA domain-containing protein</fullName>
    </recommendedName>
</protein>
<dbReference type="InterPro" id="IPR006015">
    <property type="entry name" value="Universal_stress_UspA"/>
</dbReference>
<proteinExistence type="predicted"/>
<dbReference type="PANTHER" id="PTHR46100">
    <property type="entry name" value="IMP2'P"/>
    <property type="match status" value="1"/>
</dbReference>
<keyword evidence="3" id="KW-1185">Reference proteome</keyword>
<reference evidence="2" key="1">
    <citation type="submission" date="2010-02" db="EMBL/GenBank/DDBJ databases">
        <title>Sequencing and annotation of the Blastocystis hominis genome.</title>
        <authorList>
            <person name="Wincker P."/>
        </authorList>
    </citation>
    <scope>NUCLEOTIDE SEQUENCE</scope>
    <source>
        <strain evidence="2">Singapore isolate B</strain>
    </source>
</reference>
<dbReference type="OrthoDB" id="843225at2759"/>
<evidence type="ECO:0000313" key="2">
    <source>
        <dbReference type="EMBL" id="CBK24059.2"/>
    </source>
</evidence>
<dbReference type="InterPro" id="IPR006016">
    <property type="entry name" value="UspA"/>
</dbReference>
<dbReference type="CDD" id="cd00293">
    <property type="entry name" value="USP-like"/>
    <property type="match status" value="1"/>
</dbReference>
<sequence length="433" mass="50126">MSAQDSFEPLEEPQATGHRWLVPMDFSVQANAALDWVFAVMKPNDHLLILNVLNLKAPTYAHDMVINEQLTKESQEKLKEMKQRALEKGFQFVNTISTRGEPAKKVCSYAVEDKIDTIVMGRRGMSNLKRMLNGSVSEYVIANAPCAVCVMGRSVEEKKRKEDLEKKDREIAELTASASENEGEGAKVPFFLPRKHSVKNYYTDSDSRVCSSTQEMNRRKQTGNAFEYTNRRKRKSTYPVTHLFIYSFIHSLIHSLSFSLYIGEIASGKRGGEAEIRRKDLTTRPRRPQRAAFLRLSPSSIPHRRRVFDPVERQNLLHRRPLRRILREHVLDEEQRVRGEVRPVLRDVLHRTIHRVLHQLGLRSALKGRVAHKQEEQRDTQREHIRLRGVLAVLRSIHAPRPHSNDLRRHVPRRAHDLATHQNRIPPPTWCPC</sequence>
<dbReference type="SUPFAM" id="SSF52402">
    <property type="entry name" value="Adenine nucleotide alpha hydrolases-like"/>
    <property type="match status" value="1"/>
</dbReference>
<feature type="domain" description="UspA" evidence="1">
    <location>
        <begin position="21"/>
        <end position="150"/>
    </location>
</feature>